<dbReference type="Proteomes" id="UP000092018">
    <property type="component" value="Chromosome 2"/>
</dbReference>
<evidence type="ECO:0000313" key="2">
    <source>
        <dbReference type="EMBL" id="ANO34227.1"/>
    </source>
</evidence>
<dbReference type="AlphaFoldDB" id="A0AAN0XWU2"/>
<reference evidence="2 3" key="1">
    <citation type="submission" date="2016-06" db="EMBL/GenBank/DDBJ databases">
        <title>Adaptive Radiation by Waves of Gene Transfer Leads to Fine-Scale Resource Partitioning in Marine Microbes.</title>
        <authorList>
            <person name="Hehemann J.-H."/>
            <person name="Arevalo P."/>
            <person name="Datta M.S."/>
            <person name="Yu X."/>
            <person name="Corzett C."/>
            <person name="Henschel A."/>
            <person name="Preheim S.P."/>
            <person name="Timberlake S."/>
            <person name="Alm E.J."/>
            <person name="Polz M.F."/>
        </authorList>
    </citation>
    <scope>NUCLEOTIDE SEQUENCE [LARGE SCALE GENOMIC DNA]</scope>
    <source>
        <strain evidence="2 3">FF50</strain>
    </source>
</reference>
<evidence type="ECO:0000256" key="1">
    <source>
        <dbReference type="SAM" id="Phobius"/>
    </source>
</evidence>
<dbReference type="EMBL" id="CP016178">
    <property type="protein sequence ID" value="ANO34227.1"/>
    <property type="molecule type" value="Genomic_DNA"/>
</dbReference>
<keyword evidence="1" id="KW-0472">Membrane</keyword>
<sequence length="128" mass="14923">MVRVEVKHLHMIIEQAEIPAWLNRLCNLGFIASASFGLYCFTQLTLSAVSLNVELKWFIGFAASLSFFWVIVECKSWLFYKILYETFCVEKPSLNAVEFFLDNHLYRGSGSQHALKQYLERTEDKELM</sequence>
<protein>
    <recommendedName>
        <fullName evidence="4">Transmembrane protein</fullName>
    </recommendedName>
</protein>
<organism evidence="2 3">
    <name type="scientific">Vibrio breoganii</name>
    <dbReference type="NCBI Taxonomy" id="553239"/>
    <lineage>
        <taxon>Bacteria</taxon>
        <taxon>Pseudomonadati</taxon>
        <taxon>Pseudomonadota</taxon>
        <taxon>Gammaproteobacteria</taxon>
        <taxon>Vibrionales</taxon>
        <taxon>Vibrionaceae</taxon>
        <taxon>Vibrio</taxon>
    </lineage>
</organism>
<name>A0AAN0XWU2_9VIBR</name>
<dbReference type="KEGG" id="vbr:A6E01_13525"/>
<evidence type="ECO:0008006" key="4">
    <source>
        <dbReference type="Google" id="ProtNLM"/>
    </source>
</evidence>
<keyword evidence="1" id="KW-0812">Transmembrane</keyword>
<evidence type="ECO:0000313" key="3">
    <source>
        <dbReference type="Proteomes" id="UP000092018"/>
    </source>
</evidence>
<feature type="transmembrane region" description="Helical" evidence="1">
    <location>
        <begin position="21"/>
        <end position="49"/>
    </location>
</feature>
<feature type="transmembrane region" description="Helical" evidence="1">
    <location>
        <begin position="55"/>
        <end position="72"/>
    </location>
</feature>
<keyword evidence="1" id="KW-1133">Transmembrane helix</keyword>
<accession>A0AAN0XWU2</accession>
<gene>
    <name evidence="2" type="ORF">A6E01_13525</name>
</gene>
<proteinExistence type="predicted"/>